<dbReference type="SUPFAM" id="SSF46600">
    <property type="entry name" value="C-terminal UvrC-binding domain of UvrB"/>
    <property type="match status" value="1"/>
</dbReference>
<dbReference type="EMBL" id="BOVJ01000160">
    <property type="protein sequence ID" value="GIQ65995.1"/>
    <property type="molecule type" value="Genomic_DNA"/>
</dbReference>
<evidence type="ECO:0000313" key="3">
    <source>
        <dbReference type="EMBL" id="GIQ65995.1"/>
    </source>
</evidence>
<dbReference type="Pfam" id="PF02151">
    <property type="entry name" value="UVR"/>
    <property type="match status" value="1"/>
</dbReference>
<name>A0ABQ4NCT3_9BACL</name>
<dbReference type="PROSITE" id="PS50151">
    <property type="entry name" value="UVR"/>
    <property type="match status" value="1"/>
</dbReference>
<protein>
    <recommendedName>
        <fullName evidence="2">UVR domain-containing protein</fullName>
    </recommendedName>
</protein>
<gene>
    <name evidence="3" type="ORF">PACILC2_45630</name>
</gene>
<keyword evidence="4" id="KW-1185">Reference proteome</keyword>
<organism evidence="3 4">
    <name type="scientific">Paenibacillus cisolokensis</name>
    <dbReference type="NCBI Taxonomy" id="1658519"/>
    <lineage>
        <taxon>Bacteria</taxon>
        <taxon>Bacillati</taxon>
        <taxon>Bacillota</taxon>
        <taxon>Bacilli</taxon>
        <taxon>Bacillales</taxon>
        <taxon>Paenibacillaceae</taxon>
        <taxon>Paenibacillus</taxon>
    </lineage>
</organism>
<comment type="caution">
    <text evidence="3">The sequence shown here is derived from an EMBL/GenBank/DDBJ whole genome shotgun (WGS) entry which is preliminary data.</text>
</comment>
<evidence type="ECO:0000256" key="1">
    <source>
        <dbReference type="SAM" id="Coils"/>
    </source>
</evidence>
<keyword evidence="1" id="KW-0175">Coiled coil</keyword>
<proteinExistence type="predicted"/>
<dbReference type="Proteomes" id="UP000680304">
    <property type="component" value="Unassembled WGS sequence"/>
</dbReference>
<evidence type="ECO:0000259" key="2">
    <source>
        <dbReference type="PROSITE" id="PS50151"/>
    </source>
</evidence>
<sequence length="69" mass="7879">MHDVIEATRVAEQKSDYLTESGVSKMSKKEKLSLIQRLEAEMKEAAKSLQFERAAELRDALLELRAELD</sequence>
<dbReference type="InterPro" id="IPR001943">
    <property type="entry name" value="UVR_dom"/>
</dbReference>
<dbReference type="InterPro" id="IPR036876">
    <property type="entry name" value="UVR_dom_sf"/>
</dbReference>
<feature type="coiled-coil region" evidence="1">
    <location>
        <begin position="28"/>
        <end position="55"/>
    </location>
</feature>
<feature type="domain" description="UVR" evidence="2">
    <location>
        <begin position="32"/>
        <end position="67"/>
    </location>
</feature>
<evidence type="ECO:0000313" key="4">
    <source>
        <dbReference type="Proteomes" id="UP000680304"/>
    </source>
</evidence>
<reference evidence="3 4" key="1">
    <citation type="submission" date="2021-04" db="EMBL/GenBank/DDBJ databases">
        <title>Draft genome sequence of Paenibacillus cisolokensis, LC2-13A.</title>
        <authorList>
            <person name="Uke A."/>
            <person name="Chhe C."/>
            <person name="Baramee S."/>
            <person name="Kosugi A."/>
        </authorList>
    </citation>
    <scope>NUCLEOTIDE SEQUENCE [LARGE SCALE GENOMIC DNA]</scope>
    <source>
        <strain evidence="3 4">LC2-13A</strain>
    </source>
</reference>
<dbReference type="Gene3D" id="4.10.860.10">
    <property type="entry name" value="UVR domain"/>
    <property type="match status" value="1"/>
</dbReference>
<accession>A0ABQ4NCT3</accession>